<keyword evidence="5 6" id="KW-0472">Membrane</keyword>
<evidence type="ECO:0000256" key="2">
    <source>
        <dbReference type="ARBA" id="ARBA00006325"/>
    </source>
</evidence>
<feature type="transmembrane region" description="Helical" evidence="6">
    <location>
        <begin position="74"/>
        <end position="101"/>
    </location>
</feature>
<reference evidence="7" key="1">
    <citation type="submission" date="2022-10" db="EMBL/GenBank/DDBJ databases">
        <title>Determination and structural analysis of whole genome sequence of Sarocladium strictum F4-1.</title>
        <authorList>
            <person name="Hu L."/>
            <person name="Jiang Y."/>
        </authorList>
    </citation>
    <scope>NUCLEOTIDE SEQUENCE</scope>
    <source>
        <strain evidence="7">F4-1</strain>
    </source>
</reference>
<sequence length="157" mass="18112">MPKPPQGYRTPSFPSLNVKTLFDRTDDRQYTLYYLSDVWWYTMLWTLLIYEFFHSGAVLIAMFTHGWTKSSWKYIWIVPVSYLLIAAIQAVISGSIVGLIIGSVLYTRFVRVPCVGMDNTDRVQSGFWEMNTWIPCVWGFINVMVLITSSFTIQGGL</sequence>
<protein>
    <recommendedName>
        <fullName evidence="9">Integral membrane protein</fullName>
    </recommendedName>
</protein>
<dbReference type="GO" id="GO:0016020">
    <property type="term" value="C:membrane"/>
    <property type="evidence" value="ECO:0007669"/>
    <property type="project" value="UniProtKB-SubCell"/>
</dbReference>
<dbReference type="EMBL" id="JAPDFR010000002">
    <property type="protein sequence ID" value="KAK0389236.1"/>
    <property type="molecule type" value="Genomic_DNA"/>
</dbReference>
<evidence type="ECO:0000256" key="5">
    <source>
        <dbReference type="ARBA" id="ARBA00023136"/>
    </source>
</evidence>
<keyword evidence="4 6" id="KW-1133">Transmembrane helix</keyword>
<dbReference type="PANTHER" id="PTHR22779:SF6">
    <property type="entry name" value="SD17342P"/>
    <property type="match status" value="1"/>
</dbReference>
<gene>
    <name evidence="7" type="ORF">NLU13_2811</name>
</gene>
<dbReference type="Pfam" id="PF10190">
    <property type="entry name" value="Tmemb_170"/>
    <property type="match status" value="1"/>
</dbReference>
<comment type="subcellular location">
    <subcellularLocation>
        <location evidence="1">Membrane</location>
        <topology evidence="1">Multi-pass membrane protein</topology>
    </subcellularLocation>
</comment>
<keyword evidence="3 6" id="KW-0812">Transmembrane</keyword>
<evidence type="ECO:0000256" key="6">
    <source>
        <dbReference type="SAM" id="Phobius"/>
    </source>
</evidence>
<evidence type="ECO:0000256" key="4">
    <source>
        <dbReference type="ARBA" id="ARBA00022989"/>
    </source>
</evidence>
<evidence type="ECO:0000256" key="3">
    <source>
        <dbReference type="ARBA" id="ARBA00022692"/>
    </source>
</evidence>
<dbReference type="Proteomes" id="UP001175261">
    <property type="component" value="Unassembled WGS sequence"/>
</dbReference>
<feature type="transmembrane region" description="Helical" evidence="6">
    <location>
        <begin position="132"/>
        <end position="153"/>
    </location>
</feature>
<comment type="caution">
    <text evidence="7">The sequence shown here is derived from an EMBL/GenBank/DDBJ whole genome shotgun (WGS) entry which is preliminary data.</text>
</comment>
<evidence type="ECO:0000313" key="8">
    <source>
        <dbReference type="Proteomes" id="UP001175261"/>
    </source>
</evidence>
<keyword evidence="8" id="KW-1185">Reference proteome</keyword>
<proteinExistence type="inferred from homology"/>
<dbReference type="PANTHER" id="PTHR22779">
    <property type="entry name" value="SD17342P"/>
    <property type="match status" value="1"/>
</dbReference>
<feature type="transmembrane region" description="Helical" evidence="6">
    <location>
        <begin position="38"/>
        <end position="62"/>
    </location>
</feature>
<name>A0AA39L962_SARSR</name>
<evidence type="ECO:0000256" key="1">
    <source>
        <dbReference type="ARBA" id="ARBA00004141"/>
    </source>
</evidence>
<dbReference type="InterPro" id="IPR019334">
    <property type="entry name" value="TMEM170A/B/YPR153W-like"/>
</dbReference>
<comment type="similarity">
    <text evidence="2">Belongs to the TMEM170 family.</text>
</comment>
<accession>A0AA39L962</accession>
<evidence type="ECO:0000313" key="7">
    <source>
        <dbReference type="EMBL" id="KAK0389236.1"/>
    </source>
</evidence>
<evidence type="ECO:0008006" key="9">
    <source>
        <dbReference type="Google" id="ProtNLM"/>
    </source>
</evidence>
<organism evidence="7 8">
    <name type="scientific">Sarocladium strictum</name>
    <name type="common">Black bundle disease fungus</name>
    <name type="synonym">Acremonium strictum</name>
    <dbReference type="NCBI Taxonomy" id="5046"/>
    <lineage>
        <taxon>Eukaryota</taxon>
        <taxon>Fungi</taxon>
        <taxon>Dikarya</taxon>
        <taxon>Ascomycota</taxon>
        <taxon>Pezizomycotina</taxon>
        <taxon>Sordariomycetes</taxon>
        <taxon>Hypocreomycetidae</taxon>
        <taxon>Hypocreales</taxon>
        <taxon>Sarocladiaceae</taxon>
        <taxon>Sarocladium</taxon>
    </lineage>
</organism>
<dbReference type="AlphaFoldDB" id="A0AA39L962"/>